<evidence type="ECO:0000313" key="3">
    <source>
        <dbReference type="EMBL" id="MFC5907123.1"/>
    </source>
</evidence>
<comment type="caution">
    <text evidence="3">The sequence shown here is derived from an EMBL/GenBank/DDBJ whole genome shotgun (WGS) entry which is preliminary data.</text>
</comment>
<dbReference type="PANTHER" id="PTHR15032">
    <property type="entry name" value="N-ACYL-PHOSPHATIDYLETHANOLAMINE-HYDROLYZING PHOSPHOLIPASE D"/>
    <property type="match status" value="1"/>
</dbReference>
<name>A0ABW1FY03_9ACTN</name>
<evidence type="ECO:0000259" key="2">
    <source>
        <dbReference type="Pfam" id="PF12706"/>
    </source>
</evidence>
<evidence type="ECO:0000256" key="1">
    <source>
        <dbReference type="SAM" id="MobiDB-lite"/>
    </source>
</evidence>
<dbReference type="InterPro" id="IPR036866">
    <property type="entry name" value="RibonucZ/Hydroxyglut_hydro"/>
</dbReference>
<proteinExistence type="predicted"/>
<keyword evidence="4" id="KW-1185">Reference proteome</keyword>
<dbReference type="PANTHER" id="PTHR15032:SF4">
    <property type="entry name" value="N-ACYL-PHOSPHATIDYLETHANOLAMINE-HYDROLYZING PHOSPHOLIPASE D"/>
    <property type="match status" value="1"/>
</dbReference>
<reference evidence="4" key="1">
    <citation type="journal article" date="2019" name="Int. J. Syst. Evol. Microbiol.">
        <title>The Global Catalogue of Microorganisms (GCM) 10K type strain sequencing project: providing services to taxonomists for standard genome sequencing and annotation.</title>
        <authorList>
            <consortium name="The Broad Institute Genomics Platform"/>
            <consortium name="The Broad Institute Genome Sequencing Center for Infectious Disease"/>
            <person name="Wu L."/>
            <person name="Ma J."/>
        </authorList>
    </citation>
    <scope>NUCLEOTIDE SEQUENCE [LARGE SCALE GENOMIC DNA]</scope>
    <source>
        <strain evidence="4">JCM 4816</strain>
    </source>
</reference>
<gene>
    <name evidence="3" type="ORF">ACFP3V_07810</name>
</gene>
<feature type="region of interest" description="Disordered" evidence="1">
    <location>
        <begin position="26"/>
        <end position="68"/>
    </location>
</feature>
<dbReference type="Gene3D" id="3.60.15.10">
    <property type="entry name" value="Ribonuclease Z/Hydroxyacylglutathione hydrolase-like"/>
    <property type="match status" value="1"/>
</dbReference>
<evidence type="ECO:0000313" key="4">
    <source>
        <dbReference type="Proteomes" id="UP001596174"/>
    </source>
</evidence>
<dbReference type="RefSeq" id="WP_380581211.1">
    <property type="nucleotide sequence ID" value="NZ_JBHSQJ010000023.1"/>
</dbReference>
<dbReference type="Proteomes" id="UP001596174">
    <property type="component" value="Unassembled WGS sequence"/>
</dbReference>
<feature type="domain" description="Metallo-beta-lactamase" evidence="2">
    <location>
        <begin position="119"/>
        <end position="315"/>
    </location>
</feature>
<sequence>MGRAGKIAAGVAGAAALGWAAREVPAAMGGDPRKGSRGARVEASPQYREGKFRNPPQPPRPEPEEGRGSVLRELVSGREHRKPRLPIPLVRELAETASEELAVTWLGHSTALLEIEGQRVLIDPVWAERCSPSQAAGPRRLHSVPVELAELPPVDAVLISHDHYDHLDMHTTRELARLQPSLLFVVPLGVGAHLERWGVPETRIVELDWDEKAEVGSLTLTATSAHHFSGRGFRRDGTLWASWVIAGPTQRVFYSGDTGYFDGFARTGEQYGPFDLTLVQIGAYSEHWADIHMTPEEGVRTHLDVRGGLLVPVHWATFVLATHDWSEPVERLCEEADAQAVPVAVPRPGERVVVATPPKLDHWWRRII</sequence>
<dbReference type="Pfam" id="PF12706">
    <property type="entry name" value="Lactamase_B_2"/>
    <property type="match status" value="1"/>
</dbReference>
<organism evidence="3 4">
    <name type="scientific">Streptacidiphilus monticola</name>
    <dbReference type="NCBI Taxonomy" id="2161674"/>
    <lineage>
        <taxon>Bacteria</taxon>
        <taxon>Bacillati</taxon>
        <taxon>Actinomycetota</taxon>
        <taxon>Actinomycetes</taxon>
        <taxon>Kitasatosporales</taxon>
        <taxon>Streptomycetaceae</taxon>
        <taxon>Streptacidiphilus</taxon>
    </lineage>
</organism>
<dbReference type="InterPro" id="IPR001279">
    <property type="entry name" value="Metallo-B-lactamas"/>
</dbReference>
<dbReference type="SUPFAM" id="SSF56281">
    <property type="entry name" value="Metallo-hydrolase/oxidoreductase"/>
    <property type="match status" value="1"/>
</dbReference>
<dbReference type="EMBL" id="JBHSQJ010000023">
    <property type="protein sequence ID" value="MFC5907123.1"/>
    <property type="molecule type" value="Genomic_DNA"/>
</dbReference>
<accession>A0ABW1FY03</accession>
<protein>
    <submittedName>
        <fullName evidence="3">MBL fold metallo-hydrolase</fullName>
    </submittedName>
</protein>